<evidence type="ECO:0000256" key="3">
    <source>
        <dbReference type="ARBA" id="ARBA00022692"/>
    </source>
</evidence>
<dbReference type="PhylomeDB" id="A7SXR6"/>
<feature type="transmembrane region" description="Helical" evidence="6">
    <location>
        <begin position="61"/>
        <end position="80"/>
    </location>
</feature>
<evidence type="ECO:0000313" key="9">
    <source>
        <dbReference type="Proteomes" id="UP000001593"/>
    </source>
</evidence>
<dbReference type="eggNOG" id="KOG3656">
    <property type="taxonomic scope" value="Eukaryota"/>
</dbReference>
<evidence type="ECO:0000313" key="8">
    <source>
        <dbReference type="EMBL" id="EDO31499.1"/>
    </source>
</evidence>
<dbReference type="CDD" id="cd00637">
    <property type="entry name" value="7tm_classA_rhodopsin-like"/>
    <property type="match status" value="1"/>
</dbReference>
<dbReference type="Pfam" id="PF00001">
    <property type="entry name" value="7tm_1"/>
    <property type="match status" value="2"/>
</dbReference>
<keyword evidence="5 6" id="KW-0472">Membrane</keyword>
<accession>A7SXR6</accession>
<dbReference type="AlphaFoldDB" id="A7SXR6"/>
<dbReference type="InterPro" id="IPR000276">
    <property type="entry name" value="GPCR_Rhodpsn"/>
</dbReference>
<dbReference type="PANTHER" id="PTHR22750">
    <property type="entry name" value="G-PROTEIN COUPLED RECEPTOR"/>
    <property type="match status" value="1"/>
</dbReference>
<feature type="transmembrane region" description="Helical" evidence="6">
    <location>
        <begin position="100"/>
        <end position="124"/>
    </location>
</feature>
<reference evidence="8 9" key="1">
    <citation type="journal article" date="2007" name="Science">
        <title>Sea anemone genome reveals ancestral eumetazoan gene repertoire and genomic organization.</title>
        <authorList>
            <person name="Putnam N.H."/>
            <person name="Srivastava M."/>
            <person name="Hellsten U."/>
            <person name="Dirks B."/>
            <person name="Chapman J."/>
            <person name="Salamov A."/>
            <person name="Terry A."/>
            <person name="Shapiro H."/>
            <person name="Lindquist E."/>
            <person name="Kapitonov V.V."/>
            <person name="Jurka J."/>
            <person name="Genikhovich G."/>
            <person name="Grigoriev I.V."/>
            <person name="Lucas S.M."/>
            <person name="Steele R.E."/>
            <person name="Finnerty J.R."/>
            <person name="Technau U."/>
            <person name="Martindale M.Q."/>
            <person name="Rokhsar D.S."/>
        </authorList>
    </citation>
    <scope>NUCLEOTIDE SEQUENCE [LARGE SCALE GENOMIC DNA]</scope>
    <source>
        <strain evidence="9">CH2 X CH6</strain>
    </source>
</reference>
<evidence type="ECO:0000256" key="6">
    <source>
        <dbReference type="SAM" id="Phobius"/>
    </source>
</evidence>
<feature type="transmembrane region" description="Helical" evidence="6">
    <location>
        <begin position="258"/>
        <end position="280"/>
    </location>
</feature>
<organism evidence="8 9">
    <name type="scientific">Nematostella vectensis</name>
    <name type="common">Starlet sea anemone</name>
    <dbReference type="NCBI Taxonomy" id="45351"/>
    <lineage>
        <taxon>Eukaryota</taxon>
        <taxon>Metazoa</taxon>
        <taxon>Cnidaria</taxon>
        <taxon>Anthozoa</taxon>
        <taxon>Hexacorallia</taxon>
        <taxon>Actiniaria</taxon>
        <taxon>Edwardsiidae</taxon>
        <taxon>Nematostella</taxon>
    </lineage>
</organism>
<evidence type="ECO:0000256" key="5">
    <source>
        <dbReference type="ARBA" id="ARBA00023136"/>
    </source>
</evidence>
<evidence type="ECO:0000256" key="1">
    <source>
        <dbReference type="ARBA" id="ARBA00004651"/>
    </source>
</evidence>
<dbReference type="Proteomes" id="UP000001593">
    <property type="component" value="Unassembled WGS sequence"/>
</dbReference>
<dbReference type="HOGENOM" id="CLU_047979_1_0_1"/>
<dbReference type="GO" id="GO:0004930">
    <property type="term" value="F:G protein-coupled receptor activity"/>
    <property type="evidence" value="ECO:0007669"/>
    <property type="project" value="InterPro"/>
</dbReference>
<dbReference type="PRINTS" id="PR00237">
    <property type="entry name" value="GPCRRHODOPSN"/>
</dbReference>
<dbReference type="OMA" id="XISASIV"/>
<evidence type="ECO:0000256" key="2">
    <source>
        <dbReference type="ARBA" id="ARBA00022475"/>
    </source>
</evidence>
<dbReference type="SUPFAM" id="SSF81321">
    <property type="entry name" value="Family A G protein-coupled receptor-like"/>
    <property type="match status" value="1"/>
</dbReference>
<keyword evidence="3 6" id="KW-0812">Transmembrane</keyword>
<protein>
    <recommendedName>
        <fullName evidence="7">G-protein coupled receptors family 1 profile domain-containing protein</fullName>
    </recommendedName>
</protein>
<feature type="transmembrane region" description="Helical" evidence="6">
    <location>
        <begin position="169"/>
        <end position="190"/>
    </location>
</feature>
<keyword evidence="2" id="KW-1003">Cell membrane</keyword>
<name>A7SXR6_NEMVE</name>
<feature type="transmembrane region" description="Helical" evidence="6">
    <location>
        <begin position="226"/>
        <end position="252"/>
    </location>
</feature>
<feature type="transmembrane region" description="Helical" evidence="6">
    <location>
        <begin position="145"/>
        <end position="163"/>
    </location>
</feature>
<gene>
    <name evidence="8" type="ORF">NEMVEDRAFT_v1g219172</name>
</gene>
<dbReference type="EMBL" id="DS469895">
    <property type="protein sequence ID" value="EDO31499.1"/>
    <property type="molecule type" value="Genomic_DNA"/>
</dbReference>
<evidence type="ECO:0000259" key="7">
    <source>
        <dbReference type="PROSITE" id="PS50262"/>
    </source>
</evidence>
<feature type="transmembrane region" description="Helical" evidence="6">
    <location>
        <begin position="25"/>
        <end position="49"/>
    </location>
</feature>
<evidence type="ECO:0000256" key="4">
    <source>
        <dbReference type="ARBA" id="ARBA00022989"/>
    </source>
</evidence>
<dbReference type="InterPro" id="IPR017452">
    <property type="entry name" value="GPCR_Rhodpsn_7TM"/>
</dbReference>
<dbReference type="Gene3D" id="1.20.1070.10">
    <property type="entry name" value="Rhodopsin 7-helix transmembrane proteins"/>
    <property type="match status" value="1"/>
</dbReference>
<keyword evidence="9" id="KW-1185">Reference proteome</keyword>
<feature type="domain" description="G-protein coupled receptors family 1 profile" evidence="7">
    <location>
        <begin position="41"/>
        <end position="278"/>
    </location>
</feature>
<proteinExistence type="predicted"/>
<dbReference type="InParanoid" id="A7SXR6"/>
<sequence length="346" mass="38610">MDFNYSCDSFPGWASYAVSLQNSTYFLVTMFGTLTLPSIFFNALILITLARIGSLQTPSNLFLCNLAVSDLGVVLISQPVGYAWKLLEFLSPDTQNTCGIANVFLITATLFNGVSLLTITCASIDRYLALYLHLSYNSTVTCKRVLVVCGGSWLLMAFISVITSFGVHAFHIAAAIFITICLPIMAFCYYKIYKVLKYHHVKINQSSSAEGRVPNLLRYKRSVIGLFYVLVLMVVSFAPFGCVAAVFEIIGLSESLVLAWNVTACLAYVNCILNPLIYYWKMRDLRSSVNQTVSLICTRRSLRQIHPIRSAWTVDQMVATKLLPSETQGDPVNCDFLRTRVLMHTL</sequence>
<dbReference type="PROSITE" id="PS50262">
    <property type="entry name" value="G_PROTEIN_RECEP_F1_2"/>
    <property type="match status" value="1"/>
</dbReference>
<comment type="subcellular location">
    <subcellularLocation>
        <location evidence="1">Cell membrane</location>
        <topology evidence="1">Multi-pass membrane protein</topology>
    </subcellularLocation>
</comment>
<dbReference type="GO" id="GO:0005886">
    <property type="term" value="C:plasma membrane"/>
    <property type="evidence" value="ECO:0007669"/>
    <property type="project" value="UniProtKB-SubCell"/>
</dbReference>
<keyword evidence="4 6" id="KW-1133">Transmembrane helix</keyword>